<feature type="compositionally biased region" description="Low complexity" evidence="1">
    <location>
        <begin position="66"/>
        <end position="78"/>
    </location>
</feature>
<dbReference type="EMBL" id="AWUE01019886">
    <property type="protein sequence ID" value="OMO71115.1"/>
    <property type="molecule type" value="Genomic_DNA"/>
</dbReference>
<gene>
    <name evidence="2" type="ORF">COLO4_28376</name>
</gene>
<comment type="caution">
    <text evidence="2">The sequence shown here is derived from an EMBL/GenBank/DDBJ whole genome shotgun (WGS) entry which is preliminary data.</text>
</comment>
<dbReference type="GO" id="GO:0007229">
    <property type="term" value="P:integrin-mediated signaling pathway"/>
    <property type="evidence" value="ECO:0007669"/>
    <property type="project" value="UniProtKB-KW"/>
</dbReference>
<protein>
    <submittedName>
        <fullName evidence="2">Integrin beta-4</fullName>
    </submittedName>
</protein>
<name>A0A1R3HL62_9ROSI</name>
<proteinExistence type="predicted"/>
<accession>A0A1R3HL62</accession>
<keyword evidence="2" id="KW-0401">Integrin</keyword>
<feature type="region of interest" description="Disordered" evidence="1">
    <location>
        <begin position="64"/>
        <end position="92"/>
    </location>
</feature>
<evidence type="ECO:0000313" key="2">
    <source>
        <dbReference type="EMBL" id="OMO71115.1"/>
    </source>
</evidence>
<evidence type="ECO:0000313" key="3">
    <source>
        <dbReference type="Proteomes" id="UP000187203"/>
    </source>
</evidence>
<dbReference type="Proteomes" id="UP000187203">
    <property type="component" value="Unassembled WGS sequence"/>
</dbReference>
<keyword evidence="3" id="KW-1185">Reference proteome</keyword>
<evidence type="ECO:0000256" key="1">
    <source>
        <dbReference type="SAM" id="MobiDB-lite"/>
    </source>
</evidence>
<reference evidence="3" key="1">
    <citation type="submission" date="2013-09" db="EMBL/GenBank/DDBJ databases">
        <title>Corchorus olitorius genome sequencing.</title>
        <authorList>
            <person name="Alam M."/>
            <person name="Haque M.S."/>
            <person name="Islam M.S."/>
            <person name="Emdad E.M."/>
            <person name="Islam M.M."/>
            <person name="Ahmed B."/>
            <person name="Halim A."/>
            <person name="Hossen Q.M.M."/>
            <person name="Hossain M.Z."/>
            <person name="Ahmed R."/>
            <person name="Khan M.M."/>
            <person name="Islam R."/>
            <person name="Rashid M.M."/>
            <person name="Khan S.A."/>
            <person name="Rahman M.S."/>
            <person name="Alam M."/>
            <person name="Yahiya A.S."/>
            <person name="Khan M.S."/>
            <person name="Azam M.S."/>
            <person name="Haque T."/>
            <person name="Lashkar M.Z.H."/>
            <person name="Akhand A.I."/>
            <person name="Morshed G."/>
            <person name="Roy S."/>
            <person name="Uddin K.S."/>
            <person name="Rabeya T."/>
            <person name="Hossain A.S."/>
            <person name="Chowdhury A."/>
            <person name="Snigdha A.R."/>
            <person name="Mortoza M.S."/>
            <person name="Matin S.A."/>
            <person name="Hoque S.M.E."/>
            <person name="Islam M.K."/>
            <person name="Roy D.K."/>
            <person name="Haider R."/>
            <person name="Moosa M.M."/>
            <person name="Elias S.M."/>
            <person name="Hasan A.M."/>
            <person name="Jahan S."/>
            <person name="Shafiuddin M."/>
            <person name="Mahmood N."/>
            <person name="Shommy N.S."/>
        </authorList>
    </citation>
    <scope>NUCLEOTIDE SEQUENCE [LARGE SCALE GENOMIC DNA]</scope>
    <source>
        <strain evidence="3">cv. O-4</strain>
    </source>
</reference>
<organism evidence="2 3">
    <name type="scientific">Corchorus olitorius</name>
    <dbReference type="NCBI Taxonomy" id="93759"/>
    <lineage>
        <taxon>Eukaryota</taxon>
        <taxon>Viridiplantae</taxon>
        <taxon>Streptophyta</taxon>
        <taxon>Embryophyta</taxon>
        <taxon>Tracheophyta</taxon>
        <taxon>Spermatophyta</taxon>
        <taxon>Magnoliopsida</taxon>
        <taxon>eudicotyledons</taxon>
        <taxon>Gunneridae</taxon>
        <taxon>Pentapetalae</taxon>
        <taxon>rosids</taxon>
        <taxon>malvids</taxon>
        <taxon>Malvales</taxon>
        <taxon>Malvaceae</taxon>
        <taxon>Grewioideae</taxon>
        <taxon>Apeibeae</taxon>
        <taxon>Corchorus</taxon>
    </lineage>
</organism>
<dbReference type="AlphaFoldDB" id="A0A1R3HL62"/>
<sequence>MADSIREVAYFSSAQQDETTRQILASISTTRALPRADSYSPDNPRVVTRHLRSLPAPHAHQAICPSTSSLSNHSLTTTCYPSLQRLPHQRTG</sequence>